<keyword evidence="3" id="KW-1185">Reference proteome</keyword>
<evidence type="ECO:0000313" key="3">
    <source>
        <dbReference type="Proteomes" id="UP001589654"/>
    </source>
</evidence>
<proteinExistence type="predicted"/>
<reference evidence="2 3" key="1">
    <citation type="submission" date="2024-09" db="EMBL/GenBank/DDBJ databases">
        <authorList>
            <person name="Sun Q."/>
            <person name="Mori K."/>
        </authorList>
    </citation>
    <scope>NUCLEOTIDE SEQUENCE [LARGE SCALE GENOMIC DNA]</scope>
    <source>
        <strain evidence="2 3">CECT 7682</strain>
    </source>
</reference>
<sequence length="69" mass="7412">MKILGVVLIVLGIIMFIITGVSYTTEEKIIDAGPIQLSTEKEKDINWPPYAGGISIAAGIIVLALSRKK</sequence>
<name>A0ABV5J0C6_9BACT</name>
<dbReference type="RefSeq" id="WP_290249708.1">
    <property type="nucleotide sequence ID" value="NZ_JAUFQT010000002.1"/>
</dbReference>
<accession>A0ABV5J0C6</accession>
<dbReference type="EMBL" id="JBHMEW010000005">
    <property type="protein sequence ID" value="MFB9210267.1"/>
    <property type="molecule type" value="Genomic_DNA"/>
</dbReference>
<evidence type="ECO:0008006" key="4">
    <source>
        <dbReference type="Google" id="ProtNLM"/>
    </source>
</evidence>
<comment type="caution">
    <text evidence="2">The sequence shown here is derived from an EMBL/GenBank/DDBJ whole genome shotgun (WGS) entry which is preliminary data.</text>
</comment>
<evidence type="ECO:0000313" key="2">
    <source>
        <dbReference type="EMBL" id="MFB9210267.1"/>
    </source>
</evidence>
<organism evidence="2 3">
    <name type="scientific">Echinicola jeungdonensis</name>
    <dbReference type="NCBI Taxonomy" id="709343"/>
    <lineage>
        <taxon>Bacteria</taxon>
        <taxon>Pseudomonadati</taxon>
        <taxon>Bacteroidota</taxon>
        <taxon>Cytophagia</taxon>
        <taxon>Cytophagales</taxon>
        <taxon>Cyclobacteriaceae</taxon>
        <taxon>Echinicola</taxon>
    </lineage>
</organism>
<dbReference type="Proteomes" id="UP001589654">
    <property type="component" value="Unassembled WGS sequence"/>
</dbReference>
<keyword evidence="1" id="KW-1133">Transmembrane helix</keyword>
<keyword evidence="1" id="KW-0812">Transmembrane</keyword>
<keyword evidence="1" id="KW-0472">Membrane</keyword>
<evidence type="ECO:0000256" key="1">
    <source>
        <dbReference type="SAM" id="Phobius"/>
    </source>
</evidence>
<feature type="transmembrane region" description="Helical" evidence="1">
    <location>
        <begin position="45"/>
        <end position="65"/>
    </location>
</feature>
<protein>
    <recommendedName>
        <fullName evidence="4">DUF3185 domain-containing protein</fullName>
    </recommendedName>
</protein>
<gene>
    <name evidence="2" type="ORF">ACFFUR_00470</name>
</gene>
<feature type="transmembrane region" description="Helical" evidence="1">
    <location>
        <begin position="7"/>
        <end position="25"/>
    </location>
</feature>